<gene>
    <name evidence="1" type="ORF">GCM10009755_00470</name>
</gene>
<proteinExistence type="predicted"/>
<sequence length="82" mass="8508">MQIGLFDGVPQAAIPRVIGLELDVLGSHGMAAADYPELVDLVSSGALRPQDLVTRTISLAQTPDALVALSEGTLPGMTVIRP</sequence>
<dbReference type="Proteomes" id="UP001500755">
    <property type="component" value="Unassembled WGS sequence"/>
</dbReference>
<dbReference type="Gene3D" id="3.40.50.720">
    <property type="entry name" value="NAD(P)-binding Rossmann-like Domain"/>
    <property type="match status" value="1"/>
</dbReference>
<name>A0ABN2T2M1_9MICO</name>
<evidence type="ECO:0008006" key="3">
    <source>
        <dbReference type="Google" id="ProtNLM"/>
    </source>
</evidence>
<organism evidence="1 2">
    <name type="scientific">Brevibacterium samyangense</name>
    <dbReference type="NCBI Taxonomy" id="366888"/>
    <lineage>
        <taxon>Bacteria</taxon>
        <taxon>Bacillati</taxon>
        <taxon>Actinomycetota</taxon>
        <taxon>Actinomycetes</taxon>
        <taxon>Micrococcales</taxon>
        <taxon>Brevibacteriaceae</taxon>
        <taxon>Brevibacterium</taxon>
    </lineage>
</organism>
<accession>A0ABN2T2M1</accession>
<reference evidence="1 2" key="1">
    <citation type="journal article" date="2019" name="Int. J. Syst. Evol. Microbiol.">
        <title>The Global Catalogue of Microorganisms (GCM) 10K type strain sequencing project: providing services to taxonomists for standard genome sequencing and annotation.</title>
        <authorList>
            <consortium name="The Broad Institute Genomics Platform"/>
            <consortium name="The Broad Institute Genome Sequencing Center for Infectious Disease"/>
            <person name="Wu L."/>
            <person name="Ma J."/>
        </authorList>
    </citation>
    <scope>NUCLEOTIDE SEQUENCE [LARGE SCALE GENOMIC DNA]</scope>
    <source>
        <strain evidence="1 2">JCM 14546</strain>
    </source>
</reference>
<protein>
    <recommendedName>
        <fullName evidence="3">Alcohol dehydrogenase</fullName>
    </recommendedName>
</protein>
<keyword evidence="2" id="KW-1185">Reference proteome</keyword>
<dbReference type="EMBL" id="BAAANO010000001">
    <property type="protein sequence ID" value="GAA1997295.1"/>
    <property type="molecule type" value="Genomic_DNA"/>
</dbReference>
<evidence type="ECO:0000313" key="1">
    <source>
        <dbReference type="EMBL" id="GAA1997295.1"/>
    </source>
</evidence>
<comment type="caution">
    <text evidence="1">The sequence shown here is derived from an EMBL/GenBank/DDBJ whole genome shotgun (WGS) entry which is preliminary data.</text>
</comment>
<dbReference type="Gene3D" id="3.90.180.10">
    <property type="entry name" value="Medium-chain alcohol dehydrogenases, catalytic domain"/>
    <property type="match status" value="1"/>
</dbReference>
<evidence type="ECO:0000313" key="2">
    <source>
        <dbReference type="Proteomes" id="UP001500755"/>
    </source>
</evidence>